<keyword evidence="2" id="KW-0723">Serine/threonine-protein kinase</keyword>
<keyword evidence="7" id="KW-0863">Zinc-finger</keyword>
<keyword evidence="5" id="KW-0479">Metal-binding</keyword>
<proteinExistence type="inferred from homology"/>
<dbReference type="InterPro" id="IPR000719">
    <property type="entry name" value="Prot_kinase_dom"/>
</dbReference>
<keyword evidence="10" id="KW-0067">ATP-binding</keyword>
<keyword evidence="9" id="KW-0862">Zinc</keyword>
<dbReference type="PROSITE" id="PS00479">
    <property type="entry name" value="ZF_DAG_PE_1"/>
    <property type="match status" value="1"/>
</dbReference>
<evidence type="ECO:0000256" key="15">
    <source>
        <dbReference type="SAM" id="Coils"/>
    </source>
</evidence>
<evidence type="ECO:0000256" key="16">
    <source>
        <dbReference type="SAM" id="MobiDB-lite"/>
    </source>
</evidence>
<evidence type="ECO:0000256" key="9">
    <source>
        <dbReference type="ARBA" id="ARBA00022833"/>
    </source>
</evidence>
<dbReference type="InterPro" id="IPR008271">
    <property type="entry name" value="Ser/Thr_kinase_AS"/>
</dbReference>
<keyword evidence="21" id="KW-1185">Reference proteome</keyword>
<dbReference type="InterPro" id="IPR057529">
    <property type="entry name" value="MRCK/ROCK_PH"/>
</dbReference>
<organism evidence="20 21">
    <name type="scientific">Entomortierella parvispora</name>
    <dbReference type="NCBI Taxonomy" id="205924"/>
    <lineage>
        <taxon>Eukaryota</taxon>
        <taxon>Fungi</taxon>
        <taxon>Fungi incertae sedis</taxon>
        <taxon>Mucoromycota</taxon>
        <taxon>Mortierellomycotina</taxon>
        <taxon>Mortierellomycetes</taxon>
        <taxon>Mortierellales</taxon>
        <taxon>Mortierellaceae</taxon>
        <taxon>Entomortierella</taxon>
    </lineage>
</organism>
<evidence type="ECO:0000256" key="5">
    <source>
        <dbReference type="ARBA" id="ARBA00022723"/>
    </source>
</evidence>
<dbReference type="GO" id="GO:0005856">
    <property type="term" value="C:cytoskeleton"/>
    <property type="evidence" value="ECO:0007669"/>
    <property type="project" value="TreeGrafter"/>
</dbReference>
<dbReference type="SMART" id="SM00133">
    <property type="entry name" value="S_TK_X"/>
    <property type="match status" value="1"/>
</dbReference>
<evidence type="ECO:0000256" key="13">
    <source>
        <dbReference type="ARBA" id="ARBA00047899"/>
    </source>
</evidence>
<name>A0A9P3LY78_9FUNG</name>
<evidence type="ECO:0000259" key="17">
    <source>
        <dbReference type="PROSITE" id="PS50011"/>
    </source>
</evidence>
<protein>
    <recommendedName>
        <fullName evidence="1">non-specific serine/threonine protein kinase</fullName>
        <ecNumber evidence="1">2.7.11.1</ecNumber>
    </recommendedName>
</protein>
<dbReference type="Gene3D" id="3.30.60.20">
    <property type="match status" value="1"/>
</dbReference>
<dbReference type="EMBL" id="BQFW01000009">
    <property type="protein sequence ID" value="GJJ74857.1"/>
    <property type="molecule type" value="Genomic_DNA"/>
</dbReference>
<dbReference type="PANTHER" id="PTHR22988:SF71">
    <property type="entry name" value="CITRON RHO-INTERACTING KINASE"/>
    <property type="match status" value="1"/>
</dbReference>
<dbReference type="InterPro" id="IPR002219">
    <property type="entry name" value="PKC_DAG/PE"/>
</dbReference>
<dbReference type="EC" id="2.7.11.1" evidence="1"/>
<feature type="coiled-coil region" evidence="15">
    <location>
        <begin position="590"/>
        <end position="775"/>
    </location>
</feature>
<dbReference type="Proteomes" id="UP000827284">
    <property type="component" value="Unassembled WGS sequence"/>
</dbReference>
<evidence type="ECO:0000256" key="6">
    <source>
        <dbReference type="ARBA" id="ARBA00022741"/>
    </source>
</evidence>
<dbReference type="PROSITE" id="PS50081">
    <property type="entry name" value="ZF_DAG_PE_2"/>
    <property type="match status" value="1"/>
</dbReference>
<accession>A0A9P3LY78</accession>
<keyword evidence="4" id="KW-0808">Transferase</keyword>
<evidence type="ECO:0000256" key="7">
    <source>
        <dbReference type="ARBA" id="ARBA00022771"/>
    </source>
</evidence>
<dbReference type="OrthoDB" id="3638488at2759"/>
<dbReference type="GO" id="GO:0004674">
    <property type="term" value="F:protein serine/threonine kinase activity"/>
    <property type="evidence" value="ECO:0007669"/>
    <property type="project" value="UniProtKB-KW"/>
</dbReference>
<keyword evidence="3" id="KW-0597">Phosphoprotein</keyword>
<dbReference type="GO" id="GO:0008270">
    <property type="term" value="F:zinc ion binding"/>
    <property type="evidence" value="ECO:0007669"/>
    <property type="project" value="UniProtKB-KW"/>
</dbReference>
<feature type="coiled-coil region" evidence="15">
    <location>
        <begin position="812"/>
        <end position="846"/>
    </location>
</feature>
<dbReference type="PROSITE" id="PS00108">
    <property type="entry name" value="PROTEIN_KINASE_ST"/>
    <property type="match status" value="1"/>
</dbReference>
<evidence type="ECO:0000256" key="2">
    <source>
        <dbReference type="ARBA" id="ARBA00022527"/>
    </source>
</evidence>
<feature type="region of interest" description="Disordered" evidence="16">
    <location>
        <begin position="1285"/>
        <end position="1329"/>
    </location>
</feature>
<dbReference type="InterPro" id="IPR050839">
    <property type="entry name" value="Rho-assoc_Ser/Thr_Kinase"/>
</dbReference>
<evidence type="ECO:0000256" key="4">
    <source>
        <dbReference type="ARBA" id="ARBA00022679"/>
    </source>
</evidence>
<dbReference type="PROSITE" id="PS51285">
    <property type="entry name" value="AGC_KINASE_CTER"/>
    <property type="match status" value="1"/>
</dbReference>
<dbReference type="GO" id="GO:0005524">
    <property type="term" value="F:ATP binding"/>
    <property type="evidence" value="ECO:0007669"/>
    <property type="project" value="UniProtKB-KW"/>
</dbReference>
<dbReference type="Gene3D" id="2.30.29.30">
    <property type="entry name" value="Pleckstrin-homology domain (PH domain)/Phosphotyrosine-binding domain (PTB)"/>
    <property type="match status" value="1"/>
</dbReference>
<dbReference type="InterPro" id="IPR011009">
    <property type="entry name" value="Kinase-like_dom_sf"/>
</dbReference>
<dbReference type="GO" id="GO:0031032">
    <property type="term" value="P:actomyosin structure organization"/>
    <property type="evidence" value="ECO:0007669"/>
    <property type="project" value="TreeGrafter"/>
</dbReference>
<evidence type="ECO:0000256" key="14">
    <source>
        <dbReference type="ARBA" id="ARBA00048679"/>
    </source>
</evidence>
<dbReference type="Gene3D" id="3.30.200.20">
    <property type="entry name" value="Phosphorylase Kinase, domain 1"/>
    <property type="match status" value="1"/>
</dbReference>
<feature type="domain" description="AGC-kinase C-terminal" evidence="19">
    <location>
        <begin position="408"/>
        <end position="488"/>
    </location>
</feature>
<evidence type="ECO:0000313" key="21">
    <source>
        <dbReference type="Proteomes" id="UP000827284"/>
    </source>
</evidence>
<comment type="catalytic activity">
    <reaction evidence="14">
        <text>L-seryl-[protein] + ATP = O-phospho-L-seryl-[protein] + ADP + H(+)</text>
        <dbReference type="Rhea" id="RHEA:17989"/>
        <dbReference type="Rhea" id="RHEA-COMP:9863"/>
        <dbReference type="Rhea" id="RHEA-COMP:11604"/>
        <dbReference type="ChEBI" id="CHEBI:15378"/>
        <dbReference type="ChEBI" id="CHEBI:29999"/>
        <dbReference type="ChEBI" id="CHEBI:30616"/>
        <dbReference type="ChEBI" id="CHEBI:83421"/>
        <dbReference type="ChEBI" id="CHEBI:456216"/>
        <dbReference type="EC" id="2.7.11.1"/>
    </reaction>
</comment>
<reference evidence="20" key="2">
    <citation type="journal article" date="2022" name="Microbiol. Resour. Announc.">
        <title>Whole-Genome Sequence of Entomortierella parvispora E1425, a Mucoromycotan Fungus Associated with Burkholderiaceae-Related Endosymbiotic Bacteria.</title>
        <authorList>
            <person name="Herlambang A."/>
            <person name="Guo Y."/>
            <person name="Takashima Y."/>
            <person name="Narisawa K."/>
            <person name="Ohta H."/>
            <person name="Nishizawa T."/>
        </authorList>
    </citation>
    <scope>NUCLEOTIDE SEQUENCE</scope>
    <source>
        <strain evidence="20">E1425</strain>
    </source>
</reference>
<dbReference type="InterPro" id="IPR000961">
    <property type="entry name" value="AGC-kinase_C"/>
</dbReference>
<keyword evidence="8" id="KW-0418">Kinase</keyword>
<reference evidence="20" key="1">
    <citation type="submission" date="2021-11" db="EMBL/GenBank/DDBJ databases">
        <authorList>
            <person name="Herlambang A."/>
            <person name="Guo Y."/>
            <person name="Takashima Y."/>
            <person name="Nishizawa T."/>
        </authorList>
    </citation>
    <scope>NUCLEOTIDE SEQUENCE</scope>
    <source>
        <strain evidence="20">E1425</strain>
    </source>
</reference>
<evidence type="ECO:0000259" key="19">
    <source>
        <dbReference type="PROSITE" id="PS51285"/>
    </source>
</evidence>
<evidence type="ECO:0000256" key="1">
    <source>
        <dbReference type="ARBA" id="ARBA00012513"/>
    </source>
</evidence>
<keyword evidence="11 15" id="KW-0175">Coiled coil</keyword>
<dbReference type="SMART" id="SM00220">
    <property type="entry name" value="S_TKc"/>
    <property type="match status" value="1"/>
</dbReference>
<dbReference type="PANTHER" id="PTHR22988">
    <property type="entry name" value="MYOTONIC DYSTROPHY S/T KINASE-RELATED"/>
    <property type="match status" value="1"/>
</dbReference>
<gene>
    <name evidence="20" type="ORF">EMPS_07215</name>
</gene>
<dbReference type="SUPFAM" id="SSF56112">
    <property type="entry name" value="Protein kinase-like (PK-like)"/>
    <property type="match status" value="1"/>
</dbReference>
<feature type="region of interest" description="Disordered" evidence="16">
    <location>
        <begin position="981"/>
        <end position="1000"/>
    </location>
</feature>
<dbReference type="Pfam" id="PF25346">
    <property type="entry name" value="PH_MRCK"/>
    <property type="match status" value="1"/>
</dbReference>
<evidence type="ECO:0000256" key="3">
    <source>
        <dbReference type="ARBA" id="ARBA00022553"/>
    </source>
</evidence>
<comment type="caution">
    <text evidence="20">The sequence shown here is derived from an EMBL/GenBank/DDBJ whole genome shotgun (WGS) entry which is preliminary data.</text>
</comment>
<feature type="coiled-coil region" evidence="15">
    <location>
        <begin position="1005"/>
        <end position="1032"/>
    </location>
</feature>
<dbReference type="FunFam" id="1.10.510.10:FF:000024">
    <property type="entry name" value="Probable serine/threonine-protein kinase cot-1"/>
    <property type="match status" value="1"/>
</dbReference>
<dbReference type="Pfam" id="PF00130">
    <property type="entry name" value="C1_1"/>
    <property type="match status" value="1"/>
</dbReference>
<feature type="domain" description="Phorbol-ester/DAG-type" evidence="18">
    <location>
        <begin position="1193"/>
        <end position="1243"/>
    </location>
</feature>
<evidence type="ECO:0000256" key="11">
    <source>
        <dbReference type="ARBA" id="ARBA00023054"/>
    </source>
</evidence>
<dbReference type="SUPFAM" id="SSF57889">
    <property type="entry name" value="Cysteine-rich domain"/>
    <property type="match status" value="1"/>
</dbReference>
<dbReference type="PROSITE" id="PS50011">
    <property type="entry name" value="PROTEIN_KINASE_DOM"/>
    <property type="match status" value="1"/>
</dbReference>
<evidence type="ECO:0000256" key="12">
    <source>
        <dbReference type="ARBA" id="ARBA00038271"/>
    </source>
</evidence>
<dbReference type="InterPro" id="IPR011993">
    <property type="entry name" value="PH-like_dom_sf"/>
</dbReference>
<dbReference type="Gene3D" id="1.10.510.10">
    <property type="entry name" value="Transferase(Phosphotransferase) domain 1"/>
    <property type="match status" value="1"/>
</dbReference>
<dbReference type="SMART" id="SM00109">
    <property type="entry name" value="C1"/>
    <property type="match status" value="1"/>
</dbReference>
<evidence type="ECO:0000256" key="8">
    <source>
        <dbReference type="ARBA" id="ARBA00022777"/>
    </source>
</evidence>
<comment type="similarity">
    <text evidence="12">Belongs to the protein kinase superfamily. STE Ser/Thr protein kinase family. COT1 subfamily.</text>
</comment>
<evidence type="ECO:0000313" key="20">
    <source>
        <dbReference type="EMBL" id="GJJ74857.1"/>
    </source>
</evidence>
<dbReference type="Pfam" id="PF00069">
    <property type="entry name" value="Pkinase"/>
    <property type="match status" value="1"/>
</dbReference>
<comment type="catalytic activity">
    <reaction evidence="13">
        <text>L-threonyl-[protein] + ATP = O-phospho-L-threonyl-[protein] + ADP + H(+)</text>
        <dbReference type="Rhea" id="RHEA:46608"/>
        <dbReference type="Rhea" id="RHEA-COMP:11060"/>
        <dbReference type="Rhea" id="RHEA-COMP:11605"/>
        <dbReference type="ChEBI" id="CHEBI:15378"/>
        <dbReference type="ChEBI" id="CHEBI:30013"/>
        <dbReference type="ChEBI" id="CHEBI:30616"/>
        <dbReference type="ChEBI" id="CHEBI:61977"/>
        <dbReference type="ChEBI" id="CHEBI:456216"/>
        <dbReference type="EC" id="2.7.11.1"/>
    </reaction>
</comment>
<dbReference type="InterPro" id="IPR046349">
    <property type="entry name" value="C1-like_sf"/>
</dbReference>
<sequence length="1329" mass="149698">MLKSFHVAPLGQNYTDFLESNDDTSLATFLQERLDKYKACVLQLTQQPDILKSATSSVAAPAGQRGGIDALVDGLIAIYDDTRAVMTAENWGALPAFWERFERIVSQLKLLRVNKDDFETIKALTRGQYGKVSIVRSRLDGNIYAMKTLNKMYILSQKDKILYMEERQVLAITSEWFPKLYVAFQDEVNLYLVMEYAPGGDLYSILDKKQDELNRALDADGDKDEDEGNVSDDEDTTLTEDEIRFYIAEIVLAVSELHRNHYIHRDLKPQNILLDATGHIMLADFGACARLDASGQVHGQTVPLGTWDYMSPEVVDAQSGGKPYGKEVDWWAVGVVMFELLVGEAPFFAESAMGIIRLLRDHEKNLSFEKVPDISDECRDLITRLLAKKENRLGKNGVEEIKAHPFFKGIDWDNIRKTTPPFLPVIETPDDTSNFRFDDDLDGSDETMQDKQSTVVDYRGALLRRFEGYNLAFIGYTFQTFVDFSGIPATVDSHATHQSLQVPNSKENKFRRDGSLTGLDKEDVGRMRMEQEMFRLSSELATKEELLAELDAVHQALLTQYDDQVSRATATESELSAKLVGIAAVAGREREEAEEITLDLKNSLESLQKKTLTLEHENESMRAKCADLENEIERQRESILKQEIEGGKVSLLKAENEELKTQKEKDMLQENQLLLAEMERGNRLREENEALRLQIRDQEKQDEQTAQEHKSAISELKKTLRGAQEDIADQLQTRKRLEDELKHLGEAQATLQATLAKTQEKLEQRDVEVAQLTKACEAAVAAMDSTSASGPNGSGSVRTIYPSMLKRERASNKVLVQQLEEQGEKITELENKIKILEQEKSRQHALRSPDRVASPVNSLWSHDAQSISSPTKMLMDLCAPDDFSGWIRISWPSTEKRSVKQSWKKQFIVLHDMKIFALDKEGDPATSPSSKLLADLRSDFFCVRTVNRSELIHATAKELECIFQVRCSNVGTGSTTSNFSTATGETYSPITPTSAHPMTPTALSRSELQTRIESLKVEIQKEEQIKRGAESMQAAWMGSKGSNEGYLKSKENVDACVKNIREKTFELERLTGLLAAPEFSVQTPKSDRVERSESSQELISTERSLKIKELEKLITVERRHLEAAEKMAAPLMNSASNVVRRNWKSAVEVQMDSSKQRLAGLVAELERLNSGSKSTSPLPVGQSSWTQQREIYGHSFQLKHYTIPKSCHQCHDVLWGSQKSGYECSGCKYVAHKQCLELMTITCQEQQGLRHSLPIYLLAHDKHEQKRWIRTIELHRKRVEVVMNNNSNGQSNVGRGVGPATADFGPRESSTNLVLQDGTLPAVPMPTSP</sequence>
<evidence type="ECO:0000256" key="10">
    <source>
        <dbReference type="ARBA" id="ARBA00022840"/>
    </source>
</evidence>
<keyword evidence="6" id="KW-0547">Nucleotide-binding</keyword>
<evidence type="ECO:0000259" key="18">
    <source>
        <dbReference type="PROSITE" id="PS50081"/>
    </source>
</evidence>
<dbReference type="GO" id="GO:0005737">
    <property type="term" value="C:cytoplasm"/>
    <property type="evidence" value="ECO:0007669"/>
    <property type="project" value="TreeGrafter"/>
</dbReference>
<feature type="domain" description="Protein kinase" evidence="17">
    <location>
        <begin position="118"/>
        <end position="407"/>
    </location>
</feature>